<keyword evidence="2" id="KW-1133">Transmembrane helix</keyword>
<feature type="transmembrane region" description="Helical" evidence="2">
    <location>
        <begin position="170"/>
        <end position="188"/>
    </location>
</feature>
<dbReference type="Proteomes" id="UP001326199">
    <property type="component" value="Unassembled WGS sequence"/>
</dbReference>
<evidence type="ECO:0000256" key="1">
    <source>
        <dbReference type="SAM" id="MobiDB-lite"/>
    </source>
</evidence>
<dbReference type="GeneID" id="87925407"/>
<dbReference type="RefSeq" id="XP_062771865.1">
    <property type="nucleotide sequence ID" value="XM_062905440.1"/>
</dbReference>
<dbReference type="PANTHER" id="PTHR46844:SF1">
    <property type="entry name" value="SLR5058 PROTEIN"/>
    <property type="match status" value="1"/>
</dbReference>
<dbReference type="Gene3D" id="3.40.50.300">
    <property type="entry name" value="P-loop containing nucleotide triphosphate hydrolases"/>
    <property type="match status" value="1"/>
</dbReference>
<evidence type="ECO:0000313" key="4">
    <source>
        <dbReference type="EMBL" id="KAK4674543.1"/>
    </source>
</evidence>
<keyword evidence="5" id="KW-1185">Reference proteome</keyword>
<dbReference type="SUPFAM" id="SSF53474">
    <property type="entry name" value="alpha/beta-Hydrolases"/>
    <property type="match status" value="1"/>
</dbReference>
<dbReference type="SUPFAM" id="SSF48371">
    <property type="entry name" value="ARM repeat"/>
    <property type="match status" value="1"/>
</dbReference>
<dbReference type="InterPro" id="IPR029058">
    <property type="entry name" value="AB_hydrolase_fold"/>
</dbReference>
<dbReference type="PANTHER" id="PTHR46844">
    <property type="entry name" value="SLR5058 PROTEIN"/>
    <property type="match status" value="1"/>
</dbReference>
<dbReference type="InterPro" id="IPR011989">
    <property type="entry name" value="ARM-like"/>
</dbReference>
<dbReference type="InterPro" id="IPR007111">
    <property type="entry name" value="NACHT_NTPase"/>
</dbReference>
<keyword evidence="2" id="KW-0472">Membrane</keyword>
<dbReference type="Pfam" id="PF05729">
    <property type="entry name" value="NACHT"/>
    <property type="match status" value="1"/>
</dbReference>
<dbReference type="InterPro" id="IPR027417">
    <property type="entry name" value="P-loop_NTPase"/>
</dbReference>
<dbReference type="InterPro" id="IPR055496">
    <property type="entry name" value="DUF7068"/>
</dbReference>
<evidence type="ECO:0000256" key="2">
    <source>
        <dbReference type="SAM" id="Phobius"/>
    </source>
</evidence>
<organism evidence="4 5">
    <name type="scientific">Podospora pseudopauciseta</name>
    <dbReference type="NCBI Taxonomy" id="2093780"/>
    <lineage>
        <taxon>Eukaryota</taxon>
        <taxon>Fungi</taxon>
        <taxon>Dikarya</taxon>
        <taxon>Ascomycota</taxon>
        <taxon>Pezizomycotina</taxon>
        <taxon>Sordariomycetes</taxon>
        <taxon>Sordariomycetidae</taxon>
        <taxon>Sordariales</taxon>
        <taxon>Podosporaceae</taxon>
        <taxon>Podospora</taxon>
    </lineage>
</organism>
<gene>
    <name evidence="4" type="ORF">QC763_0025390</name>
</gene>
<dbReference type="Pfam" id="PF13646">
    <property type="entry name" value="HEAT_2"/>
    <property type="match status" value="2"/>
</dbReference>
<evidence type="ECO:0000259" key="3">
    <source>
        <dbReference type="PROSITE" id="PS50837"/>
    </source>
</evidence>
<dbReference type="Gene3D" id="1.25.10.10">
    <property type="entry name" value="Leucine-rich Repeat Variant"/>
    <property type="match status" value="1"/>
</dbReference>
<dbReference type="PROSITE" id="PS50837">
    <property type="entry name" value="NACHT"/>
    <property type="match status" value="1"/>
</dbReference>
<evidence type="ECO:0000313" key="5">
    <source>
        <dbReference type="Proteomes" id="UP001326199"/>
    </source>
</evidence>
<dbReference type="EMBL" id="JAFFHB010000001">
    <property type="protein sequence ID" value="KAK4674543.1"/>
    <property type="molecule type" value="Genomic_DNA"/>
</dbReference>
<protein>
    <recommendedName>
        <fullName evidence="3">NACHT domain-containing protein</fullName>
    </recommendedName>
</protein>
<dbReference type="SUPFAM" id="SSF52540">
    <property type="entry name" value="P-loop containing nucleoside triphosphate hydrolases"/>
    <property type="match status" value="1"/>
</dbReference>
<feature type="domain" description="NACHT" evidence="3">
    <location>
        <begin position="442"/>
        <end position="573"/>
    </location>
</feature>
<comment type="caution">
    <text evidence="4">The sequence shown here is derived from an EMBL/GenBank/DDBJ whole genome shotgun (WGS) entry which is preliminary data.</text>
</comment>
<reference evidence="4 5" key="1">
    <citation type="journal article" date="2023" name="bioRxiv">
        <title>High-quality genome assemblies of four members of thePodospora anserinaspecies complex.</title>
        <authorList>
            <person name="Ament-Velasquez S.L."/>
            <person name="Vogan A.A."/>
            <person name="Wallerman O."/>
            <person name="Hartmann F."/>
            <person name="Gautier V."/>
            <person name="Silar P."/>
            <person name="Giraud T."/>
            <person name="Johannesson H."/>
        </authorList>
    </citation>
    <scope>NUCLEOTIDE SEQUENCE [LARGE SCALE GENOMIC DNA]</scope>
    <source>
        <strain evidence="4 5">CBS 411.78</strain>
    </source>
</reference>
<name>A0ABR0I3P6_9PEZI</name>
<accession>A0ABR0I3P6</accession>
<dbReference type="InterPro" id="IPR016024">
    <property type="entry name" value="ARM-type_fold"/>
</dbReference>
<keyword evidence="2" id="KW-0812">Transmembrane</keyword>
<dbReference type="Pfam" id="PF23238">
    <property type="entry name" value="DUF7068"/>
    <property type="match status" value="1"/>
</dbReference>
<feature type="region of interest" description="Disordered" evidence="1">
    <location>
        <begin position="42"/>
        <end position="61"/>
    </location>
</feature>
<sequence>MPSVNLSQAMHLIGWTTALSLLAGAIAFGLWFYPTFARSKPVPSSQTGDSSGPARSTRQDVRLCQVNPDKNETDTDIDIIAIHGLDTKSPGTWTWVDPNDPNNTVNWLADPRMLPSQVEAARIFTCDWPADLLQPSDLVQKTDVEIALLLFEGIKRDLLRTHDKKKVDRPILFIASCLGGIILAKALVGADYKCSSYYSLRTATRGIIFLATPFGGTSFEDVAIWADPGLTVWALIRRREVSNLLGWVKGSTFALEALVRRFTRLCQDNHNPCHVFCFYELGKTNLWRKVFPWLPASLPGWKQLVDMRSAILQIVLEPLPLNRTHRLMNKFDGPKCPDYKQVSGKILEFLTKICNGTPLAQADARIRNVHYSLERLKIERLSGDLLPMDRCYINLAIVDTTAFPVSLLARLNVETPDKTIEVTLPTLFEPRKSQDGQKKQPSRILIRGRAGVGKTTLCKKIVHDFKYNNLWQGLFNRVLWVPLRNLKVEKRQSAGYNFRDLFYHEYFSQDLEGRELSEALWRALKDIKSGRTLFILDGFDEVSQGLGGDMSVFLEELLNQANVIITARPNARLPPRLDPLDLELETIGFYPDQITAYIENNFTDRETRERDLEKIKEVQSFLQRHPLMQGLMRIPIQLDAFCYTWNGFPREGVPETMTAVYKAIEESLWKKDILKLQKKKDGEPVTGDQIKKASRKKIESFVEQELRFLECLAFLGFYDDVIEFDWKLRNAVSDRFASDLLLDKDLPCLSFLRTSDPSSNDQDRNYHFLHLTFQEYFAARYFIRQWKDKQQLNCLQLSRDNCNNMEPATFIEKYKYDPRYDIFWRFVAGLLDADNMALDFFQMIEKEPRDLLGPTHQRLVMHCLSEVERKESNFTGLRARLENQLEQWLLFESDFTGNSKLVHEMECPGQVLSNVLTQASEGERTVILESLSRRTAVPLNIIEVVSPWLTNRTSARQCAAILRMLGNQDNNLPDKIHQSIAARLEHKDRRVRRAAIEALQRRADLHDQVLQSIAARLEDEDRRVRRAAIEALRGRTDLSGQVFQSIIARLEHKDRDVREAAIKALRGRAVLPDQVLQSIAARLEDEDGGVRWAAIEALRGRADLSDQVLQSIAARLEDEDGGVRWAAIEALLYQSALSLDVLIPYIRSFYDALLQKSFREHLYCVQHNVKEVVRKLLLEKGAANVNDGRRRLPSTLSC</sequence>
<feature type="transmembrane region" description="Helical" evidence="2">
    <location>
        <begin position="12"/>
        <end position="33"/>
    </location>
</feature>
<proteinExistence type="predicted"/>
<feature type="compositionally biased region" description="Polar residues" evidence="1">
    <location>
        <begin position="42"/>
        <end position="56"/>
    </location>
</feature>